<protein>
    <submittedName>
        <fullName evidence="2">Uncharacterized protein</fullName>
    </submittedName>
</protein>
<sequence>MTTPSQSSETKHEGEEEEEEEDEEGDDDDEKQEVGNSFVACRIYPVATVNYQGKSTLRFEGNSHRLIEIIHGK</sequence>
<accession>A0A420ISN6</accession>
<dbReference type="AlphaFoldDB" id="A0A420ISN6"/>
<dbReference type="Proteomes" id="UP000285405">
    <property type="component" value="Unassembled WGS sequence"/>
</dbReference>
<evidence type="ECO:0000313" key="2">
    <source>
        <dbReference type="EMBL" id="RKF77549.1"/>
    </source>
</evidence>
<evidence type="ECO:0000256" key="1">
    <source>
        <dbReference type="SAM" id="MobiDB-lite"/>
    </source>
</evidence>
<reference evidence="2 3" key="1">
    <citation type="journal article" date="2018" name="BMC Genomics">
        <title>Comparative genome analyses reveal sequence features reflecting distinct modes of host-adaptation between dicot and monocot powdery mildew.</title>
        <authorList>
            <person name="Wu Y."/>
            <person name="Ma X."/>
            <person name="Pan Z."/>
            <person name="Kale S.D."/>
            <person name="Song Y."/>
            <person name="King H."/>
            <person name="Zhang Q."/>
            <person name="Presley C."/>
            <person name="Deng X."/>
            <person name="Wei C.I."/>
            <person name="Xiao S."/>
        </authorList>
    </citation>
    <scope>NUCLEOTIDE SEQUENCE [LARGE SCALE GENOMIC DNA]</scope>
    <source>
        <strain evidence="2">UCSC1</strain>
    </source>
</reference>
<organism evidence="2 3">
    <name type="scientific">Golovinomyces cichoracearum</name>
    <dbReference type="NCBI Taxonomy" id="62708"/>
    <lineage>
        <taxon>Eukaryota</taxon>
        <taxon>Fungi</taxon>
        <taxon>Dikarya</taxon>
        <taxon>Ascomycota</taxon>
        <taxon>Pezizomycotina</taxon>
        <taxon>Leotiomycetes</taxon>
        <taxon>Erysiphales</taxon>
        <taxon>Erysiphaceae</taxon>
        <taxon>Golovinomyces</taxon>
    </lineage>
</organism>
<feature type="compositionally biased region" description="Acidic residues" evidence="1">
    <location>
        <begin position="15"/>
        <end position="31"/>
    </location>
</feature>
<name>A0A420ISN6_9PEZI</name>
<comment type="caution">
    <text evidence="2">The sequence shown here is derived from an EMBL/GenBank/DDBJ whole genome shotgun (WGS) entry which is preliminary data.</text>
</comment>
<feature type="region of interest" description="Disordered" evidence="1">
    <location>
        <begin position="1"/>
        <end position="36"/>
    </location>
</feature>
<proteinExistence type="predicted"/>
<dbReference type="EMBL" id="MCBR01006287">
    <property type="protein sequence ID" value="RKF77549.1"/>
    <property type="molecule type" value="Genomic_DNA"/>
</dbReference>
<evidence type="ECO:0000313" key="3">
    <source>
        <dbReference type="Proteomes" id="UP000285405"/>
    </source>
</evidence>
<gene>
    <name evidence="2" type="ORF">GcC1_062023</name>
</gene>